<sequence length="74" mass="7874">MLVRSERLWTFGCVLLQAGTGNHDLHGSIILQGNIFQVLSDAGCFMGNAFRASPLRAKFVVHACGRPAVAAGMS</sequence>
<name>J0L7N4_AURST</name>
<proteinExistence type="predicted"/>
<dbReference type="KEGG" id="adl:AURDEDRAFT_178599"/>
<protein>
    <submittedName>
        <fullName evidence="1">Uncharacterized protein</fullName>
    </submittedName>
</protein>
<keyword evidence="2" id="KW-1185">Reference proteome</keyword>
<dbReference type="Proteomes" id="UP000006514">
    <property type="component" value="Unassembled WGS sequence"/>
</dbReference>
<dbReference type="InParanoid" id="J0L7N4"/>
<organism evidence="1 2">
    <name type="scientific">Auricularia subglabra (strain TFB-10046 / SS5)</name>
    <name type="common">White-rot fungus</name>
    <name type="synonym">Auricularia delicata (strain TFB10046)</name>
    <dbReference type="NCBI Taxonomy" id="717982"/>
    <lineage>
        <taxon>Eukaryota</taxon>
        <taxon>Fungi</taxon>
        <taxon>Dikarya</taxon>
        <taxon>Basidiomycota</taxon>
        <taxon>Agaricomycotina</taxon>
        <taxon>Agaricomycetes</taxon>
        <taxon>Auriculariales</taxon>
        <taxon>Auriculariaceae</taxon>
        <taxon>Auricularia</taxon>
    </lineage>
</organism>
<evidence type="ECO:0000313" key="2">
    <source>
        <dbReference type="Proteomes" id="UP000006514"/>
    </source>
</evidence>
<reference evidence="2" key="1">
    <citation type="journal article" date="2012" name="Science">
        <title>The Paleozoic origin of enzymatic lignin decomposition reconstructed from 31 fungal genomes.</title>
        <authorList>
            <person name="Floudas D."/>
            <person name="Binder M."/>
            <person name="Riley R."/>
            <person name="Barry K."/>
            <person name="Blanchette R.A."/>
            <person name="Henrissat B."/>
            <person name="Martinez A.T."/>
            <person name="Otillar R."/>
            <person name="Spatafora J.W."/>
            <person name="Yadav J.S."/>
            <person name="Aerts A."/>
            <person name="Benoit I."/>
            <person name="Boyd A."/>
            <person name="Carlson A."/>
            <person name="Copeland A."/>
            <person name="Coutinho P.M."/>
            <person name="de Vries R.P."/>
            <person name="Ferreira P."/>
            <person name="Findley K."/>
            <person name="Foster B."/>
            <person name="Gaskell J."/>
            <person name="Glotzer D."/>
            <person name="Gorecki P."/>
            <person name="Heitman J."/>
            <person name="Hesse C."/>
            <person name="Hori C."/>
            <person name="Igarashi K."/>
            <person name="Jurgens J.A."/>
            <person name="Kallen N."/>
            <person name="Kersten P."/>
            <person name="Kohler A."/>
            <person name="Kuees U."/>
            <person name="Kumar T.K.A."/>
            <person name="Kuo A."/>
            <person name="LaButti K."/>
            <person name="Larrondo L.F."/>
            <person name="Lindquist E."/>
            <person name="Ling A."/>
            <person name="Lombard V."/>
            <person name="Lucas S."/>
            <person name="Lundell T."/>
            <person name="Martin R."/>
            <person name="McLaughlin D.J."/>
            <person name="Morgenstern I."/>
            <person name="Morin E."/>
            <person name="Murat C."/>
            <person name="Nagy L.G."/>
            <person name="Nolan M."/>
            <person name="Ohm R.A."/>
            <person name="Patyshakuliyeva A."/>
            <person name="Rokas A."/>
            <person name="Ruiz-Duenas F.J."/>
            <person name="Sabat G."/>
            <person name="Salamov A."/>
            <person name="Samejima M."/>
            <person name="Schmutz J."/>
            <person name="Slot J.C."/>
            <person name="St John F."/>
            <person name="Stenlid J."/>
            <person name="Sun H."/>
            <person name="Sun S."/>
            <person name="Syed K."/>
            <person name="Tsang A."/>
            <person name="Wiebenga A."/>
            <person name="Young D."/>
            <person name="Pisabarro A."/>
            <person name="Eastwood D.C."/>
            <person name="Martin F."/>
            <person name="Cullen D."/>
            <person name="Grigoriev I.V."/>
            <person name="Hibbett D.S."/>
        </authorList>
    </citation>
    <scope>NUCLEOTIDE SEQUENCE [LARGE SCALE GENOMIC DNA]</scope>
    <source>
        <strain evidence="2">TFB10046</strain>
    </source>
</reference>
<gene>
    <name evidence="1" type="ORF">AURDEDRAFT_178599</name>
</gene>
<dbReference type="AlphaFoldDB" id="J0L7N4"/>
<dbReference type="EMBL" id="JH689068">
    <property type="protein sequence ID" value="EJD32341.1"/>
    <property type="molecule type" value="Genomic_DNA"/>
</dbReference>
<evidence type="ECO:0000313" key="1">
    <source>
        <dbReference type="EMBL" id="EJD32341.1"/>
    </source>
</evidence>
<accession>J0L7N4</accession>